<organism evidence="10 11">
    <name type="scientific">Nocardioides koreensis</name>
    <dbReference type="NCBI Taxonomy" id="433651"/>
    <lineage>
        <taxon>Bacteria</taxon>
        <taxon>Bacillati</taxon>
        <taxon>Actinomycetota</taxon>
        <taxon>Actinomycetes</taxon>
        <taxon>Propionibacteriales</taxon>
        <taxon>Nocardioidaceae</taxon>
        <taxon>Nocardioides</taxon>
    </lineage>
</organism>
<feature type="domain" description="DNA topoisomerase I catalytic core eukaryotic-type" evidence="8">
    <location>
        <begin position="92"/>
        <end position="308"/>
    </location>
</feature>
<evidence type="ECO:0000259" key="9">
    <source>
        <dbReference type="Pfam" id="PF21338"/>
    </source>
</evidence>
<gene>
    <name evidence="10" type="ORF">GCM10009844_22250</name>
</gene>
<accession>A0ABN2ZRJ3</accession>
<keyword evidence="6" id="KW-0413">Isomerase</keyword>
<dbReference type="Gene3D" id="3.30.66.10">
    <property type="entry name" value="DNA topoisomerase I domain"/>
    <property type="match status" value="1"/>
</dbReference>
<protein>
    <recommendedName>
        <fullName evidence="3">DNA topoisomerase</fullName>
        <ecNumber evidence="3">5.6.2.1</ecNumber>
    </recommendedName>
</protein>
<evidence type="ECO:0000259" key="8">
    <source>
        <dbReference type="Pfam" id="PF01028"/>
    </source>
</evidence>
<comment type="similarity">
    <text evidence="2">Belongs to the type IB topoisomerase family.</text>
</comment>
<feature type="domain" description="DNA topoisomerase IB N-terminal" evidence="9">
    <location>
        <begin position="32"/>
        <end position="79"/>
    </location>
</feature>
<dbReference type="EMBL" id="BAAAQR010000006">
    <property type="protein sequence ID" value="GAA2146321.1"/>
    <property type="molecule type" value="Genomic_DNA"/>
</dbReference>
<feature type="region of interest" description="Disordered" evidence="7">
    <location>
        <begin position="1"/>
        <end position="26"/>
    </location>
</feature>
<evidence type="ECO:0000256" key="4">
    <source>
        <dbReference type="ARBA" id="ARBA00023029"/>
    </source>
</evidence>
<keyword evidence="5" id="KW-0238">DNA-binding</keyword>
<evidence type="ECO:0000313" key="11">
    <source>
        <dbReference type="Proteomes" id="UP001501771"/>
    </source>
</evidence>
<keyword evidence="11" id="KW-1185">Reference proteome</keyword>
<dbReference type="InterPro" id="IPR011010">
    <property type="entry name" value="DNA_brk_join_enz"/>
</dbReference>
<reference evidence="10 11" key="1">
    <citation type="journal article" date="2019" name="Int. J. Syst. Evol. Microbiol.">
        <title>The Global Catalogue of Microorganisms (GCM) 10K type strain sequencing project: providing services to taxonomists for standard genome sequencing and annotation.</title>
        <authorList>
            <consortium name="The Broad Institute Genomics Platform"/>
            <consortium name="The Broad Institute Genome Sequencing Center for Infectious Disease"/>
            <person name="Wu L."/>
            <person name="Ma J."/>
        </authorList>
    </citation>
    <scope>NUCLEOTIDE SEQUENCE [LARGE SCALE GENOMIC DNA]</scope>
    <source>
        <strain evidence="10 11">JCM 16022</strain>
    </source>
</reference>
<dbReference type="Pfam" id="PF01028">
    <property type="entry name" value="Topoisom_I"/>
    <property type="match status" value="1"/>
</dbReference>
<evidence type="ECO:0000256" key="5">
    <source>
        <dbReference type="ARBA" id="ARBA00023125"/>
    </source>
</evidence>
<dbReference type="InterPro" id="IPR049331">
    <property type="entry name" value="Top1B_N_bact"/>
</dbReference>
<dbReference type="InterPro" id="IPR014711">
    <property type="entry name" value="TopoI_cat_a-hlx-sub_euk"/>
</dbReference>
<evidence type="ECO:0000313" key="10">
    <source>
        <dbReference type="EMBL" id="GAA2146321.1"/>
    </source>
</evidence>
<dbReference type="Pfam" id="PF21338">
    <property type="entry name" value="Top1B_N_bact"/>
    <property type="match status" value="1"/>
</dbReference>
<dbReference type="SUPFAM" id="SSF56349">
    <property type="entry name" value="DNA breaking-rejoining enzymes"/>
    <property type="match status" value="1"/>
</dbReference>
<comment type="caution">
    <text evidence="10">The sequence shown here is derived from an EMBL/GenBank/DDBJ whole genome shotgun (WGS) entry which is preliminary data.</text>
</comment>
<dbReference type="InterPro" id="IPR013500">
    <property type="entry name" value="TopoI_cat_euk"/>
</dbReference>
<evidence type="ECO:0000256" key="3">
    <source>
        <dbReference type="ARBA" id="ARBA00012891"/>
    </source>
</evidence>
<dbReference type="Gene3D" id="1.10.132.120">
    <property type="match status" value="1"/>
</dbReference>
<dbReference type="SUPFAM" id="SSF55869">
    <property type="entry name" value="DNA topoisomerase I domain"/>
    <property type="match status" value="1"/>
</dbReference>
<dbReference type="InterPro" id="IPR001631">
    <property type="entry name" value="TopoI"/>
</dbReference>
<keyword evidence="4" id="KW-0799">Topoisomerase</keyword>
<evidence type="ECO:0000256" key="6">
    <source>
        <dbReference type="ARBA" id="ARBA00023235"/>
    </source>
</evidence>
<dbReference type="PROSITE" id="PS52038">
    <property type="entry name" value="TOPO_IB_2"/>
    <property type="match status" value="1"/>
</dbReference>
<proteinExistence type="inferred from homology"/>
<name>A0ABN2ZRJ3_9ACTN</name>
<dbReference type="EC" id="5.6.2.1" evidence="3"/>
<sequence length="344" mass="39140">MPQHVARLRDVPRTRRSSPDQPGWTRRRSGRGFVYLDEDGDRLAEEHARRVRDLVIPPAWEDVWICPWPHGHLQAVGTDDAGRRQYLYHPDWRARRDAEKFDRMLEFGTALTRARELVVADLGREGMPLERACAAAVRLLDLGYFRIGNDVYADTNGSFGLTTLERRHVRRQQDRLVFTFTGKSGVDHRIEIDDAVVIEAIDIMRRRRGQDLRLLSYKEGRSWRSILPTLVNEYVRASTGLEATAKDFRTWHATVLAAAALAETDEPGESKASRRRAVSGAMKEVAAFLGNTPTLARSSYVDPRVVEAYEEGRTINGTTRRSHDTPDARQAALERATLRLLTRS</sequence>
<comment type="catalytic activity">
    <reaction evidence="1">
        <text>ATP-independent breakage of single-stranded DNA, followed by passage and rejoining.</text>
        <dbReference type="EC" id="5.6.2.1"/>
    </reaction>
</comment>
<dbReference type="PRINTS" id="PR00416">
    <property type="entry name" value="EUTPISMRASEI"/>
</dbReference>
<dbReference type="Gene3D" id="3.90.15.10">
    <property type="entry name" value="Topoisomerase I, Chain A, domain 3"/>
    <property type="match status" value="1"/>
</dbReference>
<evidence type="ECO:0000256" key="1">
    <source>
        <dbReference type="ARBA" id="ARBA00000213"/>
    </source>
</evidence>
<dbReference type="InterPro" id="IPR035447">
    <property type="entry name" value="DNA_topo_I_N_sf"/>
</dbReference>
<dbReference type="Proteomes" id="UP001501771">
    <property type="component" value="Unassembled WGS sequence"/>
</dbReference>
<evidence type="ECO:0000256" key="2">
    <source>
        <dbReference type="ARBA" id="ARBA00006645"/>
    </source>
</evidence>
<evidence type="ECO:0000256" key="7">
    <source>
        <dbReference type="SAM" id="MobiDB-lite"/>
    </source>
</evidence>